<dbReference type="VEuPathDB" id="TriTrypDB:TvY486_0006270"/>
<evidence type="ECO:0000313" key="3">
    <source>
        <dbReference type="Proteomes" id="UP000009027"/>
    </source>
</evidence>
<organism evidence="2 3">
    <name type="scientific">Trypanosoma vivax (strain Y486)</name>
    <dbReference type="NCBI Taxonomy" id="1055687"/>
    <lineage>
        <taxon>Eukaryota</taxon>
        <taxon>Discoba</taxon>
        <taxon>Euglenozoa</taxon>
        <taxon>Kinetoplastea</taxon>
        <taxon>Metakinetoplastina</taxon>
        <taxon>Trypanosomatida</taxon>
        <taxon>Trypanosomatidae</taxon>
        <taxon>Trypanosoma</taxon>
        <taxon>Duttonella</taxon>
    </lineage>
</organism>
<feature type="compositionally biased region" description="Basic residues" evidence="1">
    <location>
        <begin position="143"/>
        <end position="153"/>
    </location>
</feature>
<proteinExistence type="predicted"/>
<name>F9WKH3_TRYVY</name>
<evidence type="ECO:0000313" key="2">
    <source>
        <dbReference type="EMBL" id="CCD17993.1"/>
    </source>
</evidence>
<feature type="region of interest" description="Disordered" evidence="1">
    <location>
        <begin position="1"/>
        <end position="256"/>
    </location>
</feature>
<feature type="compositionally biased region" description="Basic and acidic residues" evidence="1">
    <location>
        <begin position="29"/>
        <end position="38"/>
    </location>
</feature>
<feature type="compositionally biased region" description="Polar residues" evidence="1">
    <location>
        <begin position="86"/>
        <end position="96"/>
    </location>
</feature>
<feature type="compositionally biased region" description="Basic and acidic residues" evidence="1">
    <location>
        <begin position="154"/>
        <end position="164"/>
    </location>
</feature>
<feature type="compositionally biased region" description="Basic residues" evidence="1">
    <location>
        <begin position="240"/>
        <end position="256"/>
    </location>
</feature>
<protein>
    <submittedName>
        <fullName evidence="2">Uncharacterized protein</fullName>
    </submittedName>
</protein>
<accession>F9WKH3</accession>
<dbReference type="EMBL" id="CAEX01000156">
    <property type="protein sequence ID" value="CCD17993.1"/>
    <property type="molecule type" value="Genomic_DNA"/>
</dbReference>
<gene>
    <name evidence="2" type="ORF">TvY486_0006270</name>
</gene>
<feature type="compositionally biased region" description="Basic residues" evidence="1">
    <location>
        <begin position="56"/>
        <end position="75"/>
    </location>
</feature>
<dbReference type="AlphaFoldDB" id="F9WKH3"/>
<keyword evidence="3" id="KW-1185">Reference proteome</keyword>
<reference evidence="2 3" key="1">
    <citation type="journal article" date="2012" name="Proc. Natl. Acad. Sci. U.S.A.">
        <title>Antigenic diversity is generated by distinct evolutionary mechanisms in African trypanosome species.</title>
        <authorList>
            <person name="Jackson A.P."/>
            <person name="Berry A."/>
            <person name="Aslett M."/>
            <person name="Allison H.C."/>
            <person name="Burton P."/>
            <person name="Vavrova-Anderson J."/>
            <person name="Brown R."/>
            <person name="Browne H."/>
            <person name="Corton N."/>
            <person name="Hauser H."/>
            <person name="Gamble J."/>
            <person name="Gilderthorp R."/>
            <person name="Marcello L."/>
            <person name="McQuillan J."/>
            <person name="Otto T.D."/>
            <person name="Quail M.A."/>
            <person name="Sanders M.J."/>
            <person name="van Tonder A."/>
            <person name="Ginger M.L."/>
            <person name="Field M.C."/>
            <person name="Barry J.D."/>
            <person name="Hertz-Fowler C."/>
            <person name="Berriman M."/>
        </authorList>
    </citation>
    <scope>NUCLEOTIDE SEQUENCE</scope>
    <source>
        <strain evidence="2 3">Y486</strain>
    </source>
</reference>
<feature type="compositionally biased region" description="Basic residues" evidence="1">
    <location>
        <begin position="100"/>
        <end position="109"/>
    </location>
</feature>
<feature type="compositionally biased region" description="Polar residues" evidence="1">
    <location>
        <begin position="219"/>
        <end position="239"/>
    </location>
</feature>
<dbReference type="Proteomes" id="UP000009027">
    <property type="component" value="Unassembled WGS sequence"/>
</dbReference>
<evidence type="ECO:0000256" key="1">
    <source>
        <dbReference type="SAM" id="MobiDB-lite"/>
    </source>
</evidence>
<sequence length="256" mass="29433">MEEDAMQTARATHRQQVTSATPCAVKTQKKGDGNKIQETEEASITKARMETQHRGQSTRREKHRKPPAKGKTTQKKRNEAHVAAQGSRTQQQGTPNTRRDNKRKTHCRTQKTTTDTRLRMPAQRRRRNCGRNHDRREFLLTSTRKRRGRRTQKHTREQAHRATETLHSNSSKEPHRKHDTRSGKDATTGTAHTPLCQRKWTRDAHKARAHTGSAHNRKQSASGNGKSNTTRVPSAQGQKIQRREHKAKPRSARRRT</sequence>